<evidence type="ECO:0000313" key="3">
    <source>
        <dbReference type="EMBL" id="KXN65095.1"/>
    </source>
</evidence>
<dbReference type="Proteomes" id="UP000070444">
    <property type="component" value="Unassembled WGS sequence"/>
</dbReference>
<keyword evidence="2" id="KW-0732">Signal</keyword>
<evidence type="ECO:0000313" key="4">
    <source>
        <dbReference type="Proteomes" id="UP000070444"/>
    </source>
</evidence>
<dbReference type="OrthoDB" id="432528at2759"/>
<dbReference type="EMBL" id="KQ964986">
    <property type="protein sequence ID" value="KXN65095.1"/>
    <property type="molecule type" value="Genomic_DNA"/>
</dbReference>
<keyword evidence="1" id="KW-0812">Transmembrane</keyword>
<dbReference type="Gene3D" id="2.120.10.80">
    <property type="entry name" value="Kelch-type beta propeller"/>
    <property type="match status" value="1"/>
</dbReference>
<gene>
    <name evidence="3" type="ORF">CONCODRAFT_13440</name>
</gene>
<keyword evidence="4" id="KW-1185">Reference proteome</keyword>
<protein>
    <recommendedName>
        <fullName evidence="5">Galactose oxidase</fullName>
    </recommendedName>
</protein>
<keyword evidence="1" id="KW-0472">Membrane</keyword>
<keyword evidence="1" id="KW-1133">Transmembrane helix</keyword>
<feature type="signal peptide" evidence="2">
    <location>
        <begin position="1"/>
        <end position="15"/>
    </location>
</feature>
<sequence>MLLILFITHILPVVSDPDKLYSATIRDNKLIAIYNTGYRFYVKVRVFELKEGTTVDIYNSVKTYYFGCPDSNFALIMLDAPEHLPEVKNRIWIKFKLVKYINNPTKSPLMGWVGYIDLNDMSFKNDSSFIRFPTHESFPVSGYTMNTITNEFGSALYITGGELYSKKDNSYSASNSFYKYNFTSKEWKDITYSGNGKLKPLFDHKSVVINNRYLVILGGKREIIYNSTYKFSDQYRSFLKYDSLYEYNSLYNLSKFDTYSNSWENLNIKADILDTNIPTFQFDNFIAASLKDKIFVLSGVTRENRTNNFDENGYFGTLELKSKSWYWSPIIDGNRIISREFLILQDPEVFNNQLIICTSFPGSYLPIHIYDITSKKMRSKLRYSNSSNYSDSIEEKYEYQIYPINIPNHAIVYIAASCTLVLGILIYLLYRKVKNSSIFKNGKNKSNEPIREVWANPDIYNTNNIIKFEENSSSIALYSNDLYQKPENLNISNKIEFGK</sequence>
<evidence type="ECO:0000256" key="2">
    <source>
        <dbReference type="SAM" id="SignalP"/>
    </source>
</evidence>
<dbReference type="InterPro" id="IPR015915">
    <property type="entry name" value="Kelch-typ_b-propeller"/>
</dbReference>
<dbReference type="SUPFAM" id="SSF117281">
    <property type="entry name" value="Kelch motif"/>
    <property type="match status" value="1"/>
</dbReference>
<name>A0A137NQP9_CONC2</name>
<accession>A0A137NQP9</accession>
<feature type="transmembrane region" description="Helical" evidence="1">
    <location>
        <begin position="410"/>
        <end position="430"/>
    </location>
</feature>
<organism evidence="3 4">
    <name type="scientific">Conidiobolus coronatus (strain ATCC 28846 / CBS 209.66 / NRRL 28638)</name>
    <name type="common">Delacroixia coronata</name>
    <dbReference type="NCBI Taxonomy" id="796925"/>
    <lineage>
        <taxon>Eukaryota</taxon>
        <taxon>Fungi</taxon>
        <taxon>Fungi incertae sedis</taxon>
        <taxon>Zoopagomycota</taxon>
        <taxon>Entomophthoromycotina</taxon>
        <taxon>Entomophthoromycetes</taxon>
        <taxon>Entomophthorales</taxon>
        <taxon>Ancylistaceae</taxon>
        <taxon>Conidiobolus</taxon>
    </lineage>
</organism>
<proteinExistence type="predicted"/>
<feature type="chain" id="PRO_5012339413" description="Galactose oxidase" evidence="2">
    <location>
        <begin position="16"/>
        <end position="499"/>
    </location>
</feature>
<reference evidence="3 4" key="1">
    <citation type="journal article" date="2015" name="Genome Biol. Evol.">
        <title>Phylogenomic analyses indicate that early fungi evolved digesting cell walls of algal ancestors of land plants.</title>
        <authorList>
            <person name="Chang Y."/>
            <person name="Wang S."/>
            <person name="Sekimoto S."/>
            <person name="Aerts A.L."/>
            <person name="Choi C."/>
            <person name="Clum A."/>
            <person name="LaButti K.M."/>
            <person name="Lindquist E.A."/>
            <person name="Yee Ngan C."/>
            <person name="Ohm R.A."/>
            <person name="Salamov A.A."/>
            <person name="Grigoriev I.V."/>
            <person name="Spatafora J.W."/>
            <person name="Berbee M.L."/>
        </authorList>
    </citation>
    <scope>NUCLEOTIDE SEQUENCE [LARGE SCALE GENOMIC DNA]</scope>
    <source>
        <strain evidence="3 4">NRRL 28638</strain>
    </source>
</reference>
<evidence type="ECO:0008006" key="5">
    <source>
        <dbReference type="Google" id="ProtNLM"/>
    </source>
</evidence>
<evidence type="ECO:0000256" key="1">
    <source>
        <dbReference type="SAM" id="Phobius"/>
    </source>
</evidence>
<dbReference type="AlphaFoldDB" id="A0A137NQP9"/>